<dbReference type="PRINTS" id="PR00507">
    <property type="entry name" value="N12N6MTFRASE"/>
</dbReference>
<evidence type="ECO:0000313" key="12">
    <source>
        <dbReference type="EMBL" id="GEN28531.1"/>
    </source>
</evidence>
<dbReference type="OrthoDB" id="9784823at2"/>
<evidence type="ECO:0000256" key="2">
    <source>
        <dbReference type="ARBA" id="ARBA00011900"/>
    </source>
</evidence>
<dbReference type="InterPro" id="IPR038333">
    <property type="entry name" value="T1MK-like_N_sf"/>
</dbReference>
<keyword evidence="7" id="KW-0238">DNA-binding</keyword>
<feature type="domain" description="DNA methylase adenine-specific" evidence="9">
    <location>
        <begin position="161"/>
        <end position="473"/>
    </location>
</feature>
<dbReference type="Gene3D" id="3.40.50.150">
    <property type="entry name" value="Vaccinia Virus protein VP39"/>
    <property type="match status" value="1"/>
</dbReference>
<dbReference type="GO" id="GO:0003677">
    <property type="term" value="F:DNA binding"/>
    <property type="evidence" value="ECO:0007669"/>
    <property type="project" value="UniProtKB-KW"/>
</dbReference>
<dbReference type="SUPFAM" id="SSF53335">
    <property type="entry name" value="S-adenosyl-L-methionine-dependent methyltransferases"/>
    <property type="match status" value="1"/>
</dbReference>
<dbReference type="Gene3D" id="3.30.950.30">
    <property type="entry name" value="Schlafen, AAA domain"/>
    <property type="match status" value="1"/>
</dbReference>
<dbReference type="InterPro" id="IPR007421">
    <property type="entry name" value="Schlafen_AlbA_2_dom"/>
</dbReference>
<dbReference type="InterPro" id="IPR029063">
    <property type="entry name" value="SAM-dependent_MTases_sf"/>
</dbReference>
<dbReference type="InterPro" id="IPR051537">
    <property type="entry name" value="DNA_Adenine_Mtase"/>
</dbReference>
<keyword evidence="5" id="KW-0949">S-adenosyl-L-methionine</keyword>
<keyword evidence="4" id="KW-0808">Transferase</keyword>
<evidence type="ECO:0000256" key="1">
    <source>
        <dbReference type="ARBA" id="ARBA00006594"/>
    </source>
</evidence>
<evidence type="ECO:0000256" key="3">
    <source>
        <dbReference type="ARBA" id="ARBA00022603"/>
    </source>
</evidence>
<feature type="domain" description="Schlafen AlbA-2" evidence="10">
    <location>
        <begin position="665"/>
        <end position="802"/>
    </location>
</feature>
<dbReference type="Pfam" id="PF04326">
    <property type="entry name" value="SLFN_AlbA_2"/>
    <property type="match status" value="1"/>
</dbReference>
<dbReference type="Pfam" id="PF02384">
    <property type="entry name" value="N6_Mtase"/>
    <property type="match status" value="1"/>
</dbReference>
<dbReference type="Gene3D" id="1.20.1260.30">
    <property type="match status" value="1"/>
</dbReference>
<dbReference type="Pfam" id="PF12161">
    <property type="entry name" value="HsdM_N"/>
    <property type="match status" value="1"/>
</dbReference>
<dbReference type="InterPro" id="IPR038461">
    <property type="entry name" value="Schlafen_AlbA_2_dom_sf"/>
</dbReference>
<accession>A0A511UR80</accession>
<proteinExistence type="inferred from homology"/>
<dbReference type="PANTHER" id="PTHR42933">
    <property type="entry name" value="SLR6095 PROTEIN"/>
    <property type="match status" value="1"/>
</dbReference>
<evidence type="ECO:0000256" key="8">
    <source>
        <dbReference type="ARBA" id="ARBA00047942"/>
    </source>
</evidence>
<dbReference type="InterPro" id="IPR044946">
    <property type="entry name" value="Restrct_endonuc_typeI_TRD_sf"/>
</dbReference>
<dbReference type="RefSeq" id="WP_146875459.1">
    <property type="nucleotide sequence ID" value="NZ_BJXV01000011.1"/>
</dbReference>
<dbReference type="InterPro" id="IPR022749">
    <property type="entry name" value="D12N6_MeTrfase_N"/>
</dbReference>
<dbReference type="GO" id="GO:0008170">
    <property type="term" value="F:N-methyltransferase activity"/>
    <property type="evidence" value="ECO:0007669"/>
    <property type="project" value="InterPro"/>
</dbReference>
<sequence length="818" mass="92899">MPLTLPQLERHLFSAADILRGKMDASEFKEYIFGMLFLKRCSDVFDERYAQVVSEQLAKGKTELEAAQIAENRIWYKTSFYVPETSRWRYLVNEAHKNVGDSLNTALGGLEQGNTSLQDVLTHIDFNRKVGQSNISDAKLRALINHFNKYRLCDRDFEFPDLLGTAYEYLVGDFAGKKGTEFYTPRSVVRMMVRLLDPQQHHRIYDPCCGTGGMLIAAKEWVDEHGGEGFRLDCYGQENAGTLWSIAKMNMLLHGITTGNLENDDTLEHPRHMKNGELQRFDRILTNLPFSYNFGNKDTDDSGQPVFQPKFRTERFKYGEVRLGSKKADLMFLQHMLAVCADGGMIATVMPHGVLFRGGEEKNIRKGIIEDDLLEAVIGLPPGLFHGTGIPTVLLVLNKNKSADRSKSVIFIDAAHCYKKEKALNELREEDVDRIVEAYESWESQGDYSRVVNFDEIAANDFNVGLNGYVDNSPALRRIRELGEYHKRYEAYGLDPEDENSAATKIYAAKSVGERKNSIFINCKNAGKKVCSSISEINEERKEDYIQVVLREDLLFSEYAKLFFLSELGQLTIRHPLSGHMAPMLTIGKIKGFKIYAPPLEEQKNIIDLAKRLDVARRNISDHWDNLITRPSLANSIQEKLDRFVYDLSDMGSESAVRYMLEKNENKHIEFKQCFFLSESQVYNEAESVGINKGEQRKAVKNIASFINSEGGSLLIGVNDGGGVVGVEREMARLKMKKSEQYIKGLEDVIKSLLGEGISKFLDIREVIIDDKTVILLSCKRSPRAVFCDKEFFIRRSAASEALYGHEMLNYIQTHFTS</sequence>
<dbReference type="Gene3D" id="3.90.220.20">
    <property type="entry name" value="DNA methylase specificity domains"/>
    <property type="match status" value="1"/>
</dbReference>
<dbReference type="EMBL" id="BJXV01000011">
    <property type="protein sequence ID" value="GEN28531.1"/>
    <property type="molecule type" value="Genomic_DNA"/>
</dbReference>
<gene>
    <name evidence="12" type="ORF">HVA01_21770</name>
</gene>
<dbReference type="GO" id="GO:0032259">
    <property type="term" value="P:methylation"/>
    <property type="evidence" value="ECO:0007669"/>
    <property type="project" value="UniProtKB-KW"/>
</dbReference>
<dbReference type="AlphaFoldDB" id="A0A511UR80"/>
<reference evidence="12 13" key="1">
    <citation type="submission" date="2019-07" db="EMBL/GenBank/DDBJ databases">
        <title>Whole genome shotgun sequence of Halomonas variabilis NBRC 102410.</title>
        <authorList>
            <person name="Hosoyama A."/>
            <person name="Uohara A."/>
            <person name="Ohji S."/>
            <person name="Ichikawa N."/>
        </authorList>
    </citation>
    <scope>NUCLEOTIDE SEQUENCE [LARGE SCALE GENOMIC DNA]</scope>
    <source>
        <strain evidence="12 13">NBRC 102410</strain>
    </source>
</reference>
<evidence type="ECO:0000313" key="13">
    <source>
        <dbReference type="Proteomes" id="UP000321303"/>
    </source>
</evidence>
<dbReference type="Proteomes" id="UP000321303">
    <property type="component" value="Unassembled WGS sequence"/>
</dbReference>
<dbReference type="PANTHER" id="PTHR42933:SF3">
    <property type="entry name" value="TYPE I RESTRICTION ENZYME MJAVIII METHYLASE SUBUNIT"/>
    <property type="match status" value="1"/>
</dbReference>
<keyword evidence="6" id="KW-0680">Restriction system</keyword>
<protein>
    <recommendedName>
        <fullName evidence="2">site-specific DNA-methyltransferase (adenine-specific)</fullName>
        <ecNumber evidence="2">2.1.1.72</ecNumber>
    </recommendedName>
</protein>
<evidence type="ECO:0000259" key="10">
    <source>
        <dbReference type="Pfam" id="PF04326"/>
    </source>
</evidence>
<dbReference type="InterPro" id="IPR003356">
    <property type="entry name" value="DNA_methylase_A-5"/>
</dbReference>
<comment type="caution">
    <text evidence="12">The sequence shown here is derived from an EMBL/GenBank/DDBJ whole genome shotgun (WGS) entry which is preliminary data.</text>
</comment>
<comment type="catalytic activity">
    <reaction evidence="8">
        <text>a 2'-deoxyadenosine in DNA + S-adenosyl-L-methionine = an N(6)-methyl-2'-deoxyadenosine in DNA + S-adenosyl-L-homocysteine + H(+)</text>
        <dbReference type="Rhea" id="RHEA:15197"/>
        <dbReference type="Rhea" id="RHEA-COMP:12418"/>
        <dbReference type="Rhea" id="RHEA-COMP:12419"/>
        <dbReference type="ChEBI" id="CHEBI:15378"/>
        <dbReference type="ChEBI" id="CHEBI:57856"/>
        <dbReference type="ChEBI" id="CHEBI:59789"/>
        <dbReference type="ChEBI" id="CHEBI:90615"/>
        <dbReference type="ChEBI" id="CHEBI:90616"/>
        <dbReference type="EC" id="2.1.1.72"/>
    </reaction>
</comment>
<keyword evidence="3" id="KW-0489">Methyltransferase</keyword>
<organism evidence="12 13">
    <name type="scientific">Halovibrio variabilis</name>
    <dbReference type="NCBI Taxonomy" id="31910"/>
    <lineage>
        <taxon>Bacteria</taxon>
        <taxon>Pseudomonadati</taxon>
        <taxon>Pseudomonadota</taxon>
        <taxon>Gammaproteobacteria</taxon>
        <taxon>Oceanospirillales</taxon>
        <taxon>Halomonadaceae</taxon>
        <taxon>Halovibrio</taxon>
    </lineage>
</organism>
<feature type="domain" description="N6 adenine-specific DNA methyltransferase N-terminal" evidence="11">
    <location>
        <begin position="8"/>
        <end position="147"/>
    </location>
</feature>
<evidence type="ECO:0000256" key="5">
    <source>
        <dbReference type="ARBA" id="ARBA00022691"/>
    </source>
</evidence>
<name>A0A511UR80_9GAMM</name>
<evidence type="ECO:0000256" key="4">
    <source>
        <dbReference type="ARBA" id="ARBA00022679"/>
    </source>
</evidence>
<dbReference type="SUPFAM" id="SSF116734">
    <property type="entry name" value="DNA methylase specificity domain"/>
    <property type="match status" value="1"/>
</dbReference>
<comment type="similarity">
    <text evidence="1">Belongs to the N(4)/N(6)-methyltransferase family.</text>
</comment>
<evidence type="ECO:0000256" key="6">
    <source>
        <dbReference type="ARBA" id="ARBA00022747"/>
    </source>
</evidence>
<dbReference type="EC" id="2.1.1.72" evidence="2"/>
<evidence type="ECO:0000256" key="7">
    <source>
        <dbReference type="ARBA" id="ARBA00023125"/>
    </source>
</evidence>
<keyword evidence="13" id="KW-1185">Reference proteome</keyword>
<dbReference type="GO" id="GO:0009007">
    <property type="term" value="F:site-specific DNA-methyltransferase (adenine-specific) activity"/>
    <property type="evidence" value="ECO:0007669"/>
    <property type="project" value="UniProtKB-EC"/>
</dbReference>
<evidence type="ECO:0000259" key="9">
    <source>
        <dbReference type="Pfam" id="PF02384"/>
    </source>
</evidence>
<dbReference type="GO" id="GO:0009307">
    <property type="term" value="P:DNA restriction-modification system"/>
    <property type="evidence" value="ECO:0007669"/>
    <property type="project" value="UniProtKB-KW"/>
</dbReference>
<evidence type="ECO:0000259" key="11">
    <source>
        <dbReference type="Pfam" id="PF12161"/>
    </source>
</evidence>